<sequence length="485" mass="51931">MNSKRIFSKKIYWIAGIVVLAVAAYLYFGRGGAPSMETVKVTKRTITQEVSATGNVKPSESVDLAFETSGRVESVNAKVGEFISAGRVIASLNTAELNAQLDKANADLASQRSALDKAYVDLDNYYGNVINTVNSAYTSANDAIRIKIDSLFSDDESNNPKMTFESTNSQEKILSENKRFIIKSALNGWLSQISSLDASTSQNVLEQALSDSKTNLNDAYGFINLLMNTTISAISLPASTLAAHKTSINDARSEIDSAAAKVTTLTQNISSQKAAIASKQAEIKSYQASVDNINAQIAKTFLRSPISGTVTKQDAKVGEIVSANSIVASVISSGSYEIDSRIPEVDIARIRVGNAAKVTLDAYGNDVVFEARVVSIDPAETVIEGVATYLTKLNFTKPDSRIKPGMTANIDIMSASHDNALSLPQRAVQKEGGREFVLIPKITSEGAPSTEERDVKTGLRGSSGYIEILNGLSEGEEVVISRLGK</sequence>
<evidence type="ECO:0000256" key="1">
    <source>
        <dbReference type="ARBA" id="ARBA00004196"/>
    </source>
</evidence>
<dbReference type="InterPro" id="IPR050465">
    <property type="entry name" value="UPF0194_transport"/>
</dbReference>
<dbReference type="Gene3D" id="2.40.30.170">
    <property type="match status" value="1"/>
</dbReference>
<comment type="similarity">
    <text evidence="2">Belongs to the membrane fusion protein (MFP) (TC 8.A.1) family.</text>
</comment>
<dbReference type="Pfam" id="PF25967">
    <property type="entry name" value="RND-MFP_C"/>
    <property type="match status" value="1"/>
</dbReference>
<dbReference type="Gene3D" id="2.40.420.20">
    <property type="match status" value="1"/>
</dbReference>
<dbReference type="AlphaFoldDB" id="A0A1G2CF37"/>
<feature type="coiled-coil region" evidence="4">
    <location>
        <begin position="248"/>
        <end position="296"/>
    </location>
</feature>
<protein>
    <submittedName>
        <fullName evidence="8">Uncharacterized protein</fullName>
    </submittedName>
</protein>
<dbReference type="Gene3D" id="2.40.50.100">
    <property type="match status" value="1"/>
</dbReference>
<name>A0A1G2CF37_9BACT</name>
<dbReference type="STRING" id="1798649.A3B13_03020"/>
<keyword evidence="3 4" id="KW-0175">Coiled coil</keyword>
<dbReference type="PANTHER" id="PTHR32347">
    <property type="entry name" value="EFFLUX SYSTEM COMPONENT YKNX-RELATED"/>
    <property type="match status" value="1"/>
</dbReference>
<comment type="caution">
    <text evidence="8">The sequence shown here is derived from an EMBL/GenBank/DDBJ whole genome shotgun (WGS) entry which is preliminary data.</text>
</comment>
<dbReference type="EMBL" id="MHKZ01000031">
    <property type="protein sequence ID" value="OGZ00005.1"/>
    <property type="molecule type" value="Genomic_DNA"/>
</dbReference>
<dbReference type="Proteomes" id="UP000176287">
    <property type="component" value="Unassembled WGS sequence"/>
</dbReference>
<feature type="transmembrane region" description="Helical" evidence="5">
    <location>
        <begin position="12"/>
        <end position="28"/>
    </location>
</feature>
<dbReference type="Gene3D" id="1.10.287.470">
    <property type="entry name" value="Helix hairpin bin"/>
    <property type="match status" value="1"/>
</dbReference>
<organism evidence="8 9">
    <name type="scientific">Candidatus Liptonbacteria bacterium RIFCSPLOWO2_01_FULL_45_15</name>
    <dbReference type="NCBI Taxonomy" id="1798649"/>
    <lineage>
        <taxon>Bacteria</taxon>
        <taxon>Candidatus Liptoniibacteriota</taxon>
    </lineage>
</organism>
<dbReference type="InterPro" id="IPR058792">
    <property type="entry name" value="Beta-barrel_RND_2"/>
</dbReference>
<dbReference type="InterPro" id="IPR006143">
    <property type="entry name" value="RND_pump_MFP"/>
</dbReference>
<reference evidence="8 9" key="1">
    <citation type="journal article" date="2016" name="Nat. Commun.">
        <title>Thousands of microbial genomes shed light on interconnected biogeochemical processes in an aquifer system.</title>
        <authorList>
            <person name="Anantharaman K."/>
            <person name="Brown C.T."/>
            <person name="Hug L.A."/>
            <person name="Sharon I."/>
            <person name="Castelle C.J."/>
            <person name="Probst A.J."/>
            <person name="Thomas B.C."/>
            <person name="Singh A."/>
            <person name="Wilkins M.J."/>
            <person name="Karaoz U."/>
            <person name="Brodie E.L."/>
            <person name="Williams K.H."/>
            <person name="Hubbard S.S."/>
            <person name="Banfield J.F."/>
        </authorList>
    </citation>
    <scope>NUCLEOTIDE SEQUENCE [LARGE SCALE GENOMIC DNA]</scope>
</reference>
<feature type="domain" description="CusB-like beta-barrel" evidence="6">
    <location>
        <begin position="340"/>
        <end position="415"/>
    </location>
</feature>
<evidence type="ECO:0000259" key="6">
    <source>
        <dbReference type="Pfam" id="PF25954"/>
    </source>
</evidence>
<keyword evidence="5" id="KW-0472">Membrane</keyword>
<evidence type="ECO:0000256" key="3">
    <source>
        <dbReference type="ARBA" id="ARBA00023054"/>
    </source>
</evidence>
<proteinExistence type="inferred from homology"/>
<gene>
    <name evidence="8" type="ORF">A3B13_03020</name>
</gene>
<feature type="domain" description="Multidrug resistance protein MdtA-like C-terminal permuted SH3" evidence="7">
    <location>
        <begin position="419"/>
        <end position="484"/>
    </location>
</feature>
<dbReference type="GO" id="GO:0022857">
    <property type="term" value="F:transmembrane transporter activity"/>
    <property type="evidence" value="ECO:0007669"/>
    <property type="project" value="InterPro"/>
</dbReference>
<evidence type="ECO:0000313" key="8">
    <source>
        <dbReference type="EMBL" id="OGZ00005.1"/>
    </source>
</evidence>
<evidence type="ECO:0000256" key="2">
    <source>
        <dbReference type="ARBA" id="ARBA00009477"/>
    </source>
</evidence>
<evidence type="ECO:0000259" key="7">
    <source>
        <dbReference type="Pfam" id="PF25967"/>
    </source>
</evidence>
<evidence type="ECO:0000313" key="9">
    <source>
        <dbReference type="Proteomes" id="UP000176287"/>
    </source>
</evidence>
<dbReference type="NCBIfam" id="TIGR01730">
    <property type="entry name" value="RND_mfp"/>
    <property type="match status" value="1"/>
</dbReference>
<keyword evidence="5" id="KW-1133">Transmembrane helix</keyword>
<dbReference type="GO" id="GO:0016020">
    <property type="term" value="C:membrane"/>
    <property type="evidence" value="ECO:0007669"/>
    <property type="project" value="InterPro"/>
</dbReference>
<dbReference type="Gene3D" id="1.20.5.340">
    <property type="match status" value="1"/>
</dbReference>
<dbReference type="Pfam" id="PF25954">
    <property type="entry name" value="Beta-barrel_RND_2"/>
    <property type="match status" value="1"/>
</dbReference>
<dbReference type="InterPro" id="IPR058627">
    <property type="entry name" value="MdtA-like_C"/>
</dbReference>
<dbReference type="SUPFAM" id="SSF111369">
    <property type="entry name" value="HlyD-like secretion proteins"/>
    <property type="match status" value="2"/>
</dbReference>
<evidence type="ECO:0000256" key="4">
    <source>
        <dbReference type="SAM" id="Coils"/>
    </source>
</evidence>
<evidence type="ECO:0000256" key="5">
    <source>
        <dbReference type="SAM" id="Phobius"/>
    </source>
</evidence>
<dbReference type="GO" id="GO:0030313">
    <property type="term" value="C:cell envelope"/>
    <property type="evidence" value="ECO:0007669"/>
    <property type="project" value="UniProtKB-SubCell"/>
</dbReference>
<accession>A0A1G2CF37</accession>
<comment type="subcellular location">
    <subcellularLocation>
        <location evidence="1">Cell envelope</location>
    </subcellularLocation>
</comment>
<keyword evidence="5" id="KW-0812">Transmembrane</keyword>